<protein>
    <submittedName>
        <fullName evidence="4">Uncharacterized protein</fullName>
    </submittedName>
</protein>
<dbReference type="PANTHER" id="PTHR35043:SF7">
    <property type="entry name" value="TRANSCRIPTION FACTOR DOMAIN-CONTAINING PROTEIN"/>
    <property type="match status" value="1"/>
</dbReference>
<keyword evidence="2" id="KW-0472">Membrane</keyword>
<feature type="chain" id="PRO_5040441760" evidence="3">
    <location>
        <begin position="17"/>
        <end position="608"/>
    </location>
</feature>
<dbReference type="AlphaFoldDB" id="A0A9P6HVX1"/>
<feature type="signal peptide" evidence="3">
    <location>
        <begin position="1"/>
        <end position="16"/>
    </location>
</feature>
<comment type="caution">
    <text evidence="4">The sequence shown here is derived from an EMBL/GenBank/DDBJ whole genome shotgun (WGS) entry which is preliminary data.</text>
</comment>
<evidence type="ECO:0000313" key="5">
    <source>
        <dbReference type="Proteomes" id="UP000781932"/>
    </source>
</evidence>
<evidence type="ECO:0000256" key="1">
    <source>
        <dbReference type="SAM" id="MobiDB-lite"/>
    </source>
</evidence>
<dbReference type="OrthoDB" id="3061561at2759"/>
<feature type="transmembrane region" description="Helical" evidence="2">
    <location>
        <begin position="96"/>
        <end position="116"/>
    </location>
</feature>
<feature type="transmembrane region" description="Helical" evidence="2">
    <location>
        <begin position="58"/>
        <end position="76"/>
    </location>
</feature>
<feature type="transmembrane region" description="Helical" evidence="2">
    <location>
        <begin position="494"/>
        <end position="520"/>
    </location>
</feature>
<dbReference type="Proteomes" id="UP000781932">
    <property type="component" value="Unassembled WGS sequence"/>
</dbReference>
<keyword evidence="5" id="KW-1185">Reference proteome</keyword>
<keyword evidence="2" id="KW-1133">Transmembrane helix</keyword>
<evidence type="ECO:0000256" key="2">
    <source>
        <dbReference type="SAM" id="Phobius"/>
    </source>
</evidence>
<name>A0A9P6HVX1_9PEZI</name>
<accession>A0A9P6HVX1</accession>
<feature type="compositionally biased region" description="Polar residues" evidence="1">
    <location>
        <begin position="310"/>
        <end position="329"/>
    </location>
</feature>
<dbReference type="PANTHER" id="PTHR35043">
    <property type="entry name" value="TRANSCRIPTION FACTOR DOMAIN-CONTAINING PROTEIN"/>
    <property type="match status" value="1"/>
</dbReference>
<sequence length="608" mass="66676">MRSFFYLVSAASFARAAVEVQSADEIQQLIRQNTDNSTALAEIGAAPWVNSPTVRGTLDLLLTCVVTLVACVYSVLHLNIPADDGKYANFFDRLRWVVVALLFPDTVLVIAVGQFLEARALRARLRRLKNEKDPDMPDYDLEFCFFVVMGGFQVPIDDVRPGPTALLGRRLPGSLPLSAKGFLKMMEHRPLESFGLVNNPKALAVRNKGSVFQKVLVVTQVLWMATQCLVRKLQGLPISLLEVHVMVHVLCAVVIYVFWFKKPMDVGDAEVLEPTSDEVKGLVALAVQAQLCPGIKPEFLRLQKDEPQTETRSSPDLGTVATPQPQNAETPLPKPTTDIEKAPPSVITLGRGDALECGLVYADSDSDELPESIELSSSDVLRVERAMRYLQRQHPSADASGTQTPLFPSPESEYAHCLARRGDNAPNVLLNDGRALRLLSVTSSYVAVEDPASRVSDATETVQVLAAALLTLLYGGVHLSARRSRFPTARERDLWALVSAYTCVLSVAGSALYCLVMYLAGVGLFGVYGGAEWDRGFGRAVARPRWLSRCLFHFFRALSVVIVALILLLLVANAASRVFLTAESFLSVRSLPIGTFTMPSWLQMVPHL</sequence>
<dbReference type="EMBL" id="JAATWM020000045">
    <property type="protein sequence ID" value="KAF9871459.1"/>
    <property type="molecule type" value="Genomic_DNA"/>
</dbReference>
<organism evidence="4 5">
    <name type="scientific">Colletotrichum karsti</name>
    <dbReference type="NCBI Taxonomy" id="1095194"/>
    <lineage>
        <taxon>Eukaryota</taxon>
        <taxon>Fungi</taxon>
        <taxon>Dikarya</taxon>
        <taxon>Ascomycota</taxon>
        <taxon>Pezizomycotina</taxon>
        <taxon>Sordariomycetes</taxon>
        <taxon>Hypocreomycetidae</taxon>
        <taxon>Glomerellales</taxon>
        <taxon>Glomerellaceae</taxon>
        <taxon>Colletotrichum</taxon>
        <taxon>Colletotrichum boninense species complex</taxon>
    </lineage>
</organism>
<proteinExistence type="predicted"/>
<evidence type="ECO:0000313" key="4">
    <source>
        <dbReference type="EMBL" id="KAF9871459.1"/>
    </source>
</evidence>
<gene>
    <name evidence="4" type="ORF">CkaCkLH20_11106</name>
</gene>
<dbReference type="GeneID" id="62166894"/>
<evidence type="ECO:0000256" key="3">
    <source>
        <dbReference type="SAM" id="SignalP"/>
    </source>
</evidence>
<keyword evidence="3" id="KW-0732">Signal</keyword>
<feature type="transmembrane region" description="Helical" evidence="2">
    <location>
        <begin position="554"/>
        <end position="580"/>
    </location>
</feature>
<reference evidence="4" key="1">
    <citation type="submission" date="2020-03" db="EMBL/GenBank/DDBJ databases">
        <authorList>
            <person name="He L."/>
        </authorList>
    </citation>
    <scope>NUCLEOTIDE SEQUENCE</scope>
    <source>
        <strain evidence="4">CkLH20</strain>
    </source>
</reference>
<keyword evidence="2" id="KW-0812">Transmembrane</keyword>
<feature type="region of interest" description="Disordered" evidence="1">
    <location>
        <begin position="302"/>
        <end position="344"/>
    </location>
</feature>
<dbReference type="RefSeq" id="XP_038740920.1">
    <property type="nucleotide sequence ID" value="XM_038893820.1"/>
</dbReference>
<feature type="transmembrane region" description="Helical" evidence="2">
    <location>
        <begin position="240"/>
        <end position="259"/>
    </location>
</feature>
<reference evidence="4" key="2">
    <citation type="submission" date="2020-11" db="EMBL/GenBank/DDBJ databases">
        <title>Whole genome sequencing of Colletotrichum sp.</title>
        <authorList>
            <person name="Li H."/>
        </authorList>
    </citation>
    <scope>NUCLEOTIDE SEQUENCE</scope>
    <source>
        <strain evidence="4">CkLH20</strain>
    </source>
</reference>